<sequence length="218" mass="23277">MKKIILATAIALCTTSALAAETTVMKVEGTLTSSTCDVEFGNGGVFDYGTLVIRDLSATANNKFDQREIPVTITCTAPTKVGFTMQDDRSDSNAQLPNDVQGNTNVTYKYYGYGVGKTNEGVKIGNYSLWMTNVTADGKSSTPVSKKQDGTSWTWTSIPRSDAWDTMAFSPSGGGAPMAITTANFNLRTSLVIRDTASLAITDDTVLDGQATMTLVYL</sequence>
<name>A0A0F1BFD7_9ENTR</name>
<reference evidence="2 3" key="1">
    <citation type="submission" date="2015-03" db="EMBL/GenBank/DDBJ databases">
        <authorList>
            <person name="McCorrison J."/>
            <person name="Sanka R."/>
            <person name="Adams M."/>
            <person name="Brinkac L."/>
            <person name="Nierman W."/>
            <person name="Sutton G."/>
            <person name="Nelson K."/>
            <person name="Kiedrowski L."/>
            <person name="Guerrero D."/>
            <person name="Bonomo R."/>
        </authorList>
    </citation>
    <scope>NUCLEOTIDE SEQUENCE [LARGE SCALE GENOMIC DNA]</scope>
    <source>
        <strain evidence="2 3">35699</strain>
    </source>
</reference>
<proteinExistence type="predicted"/>
<evidence type="ECO:0000256" key="1">
    <source>
        <dbReference type="SAM" id="SignalP"/>
    </source>
</evidence>
<feature type="chain" id="PRO_5002449199" description="DUF1120 domain-containing protein" evidence="1">
    <location>
        <begin position="20"/>
        <end position="218"/>
    </location>
</feature>
<accession>A0A0F1BFD7</accession>
<evidence type="ECO:0000313" key="2">
    <source>
        <dbReference type="EMBL" id="KJN32778.1"/>
    </source>
</evidence>
<dbReference type="OrthoDB" id="6572497at2"/>
<organism evidence="2 3">
    <name type="scientific">Enterobacter sichuanensis</name>
    <dbReference type="NCBI Taxonomy" id="2071710"/>
    <lineage>
        <taxon>Bacteria</taxon>
        <taxon>Pseudomonadati</taxon>
        <taxon>Pseudomonadota</taxon>
        <taxon>Gammaproteobacteria</taxon>
        <taxon>Enterobacterales</taxon>
        <taxon>Enterobacteriaceae</taxon>
        <taxon>Enterobacter</taxon>
        <taxon>Enterobacter cloacae complex</taxon>
    </lineage>
</organism>
<dbReference type="PATRIC" id="fig|1619248.3.peg.47"/>
<feature type="signal peptide" evidence="1">
    <location>
        <begin position="1"/>
        <end position="19"/>
    </location>
</feature>
<dbReference type="Proteomes" id="UP000033352">
    <property type="component" value="Unassembled WGS sequence"/>
</dbReference>
<dbReference type="InterPro" id="IPR010546">
    <property type="entry name" value="DUF1120"/>
</dbReference>
<dbReference type="Pfam" id="PF06551">
    <property type="entry name" value="DUF1120"/>
    <property type="match status" value="1"/>
</dbReference>
<gene>
    <name evidence="2" type="ORF">SS37_00230</name>
</gene>
<dbReference type="AlphaFoldDB" id="A0A0F1BFD7"/>
<protein>
    <recommendedName>
        <fullName evidence="4">DUF1120 domain-containing protein</fullName>
    </recommendedName>
</protein>
<comment type="caution">
    <text evidence="2">The sequence shown here is derived from an EMBL/GenBank/DDBJ whole genome shotgun (WGS) entry which is preliminary data.</text>
</comment>
<dbReference type="EMBL" id="JZYX01000001">
    <property type="protein sequence ID" value="KJN32778.1"/>
    <property type="molecule type" value="Genomic_DNA"/>
</dbReference>
<dbReference type="RefSeq" id="WP_045284340.1">
    <property type="nucleotide sequence ID" value="NZ_JZYX01000001.1"/>
</dbReference>
<evidence type="ECO:0008006" key="4">
    <source>
        <dbReference type="Google" id="ProtNLM"/>
    </source>
</evidence>
<evidence type="ECO:0000313" key="3">
    <source>
        <dbReference type="Proteomes" id="UP000033352"/>
    </source>
</evidence>
<keyword evidence="1" id="KW-0732">Signal</keyword>